<dbReference type="Gene3D" id="1.10.260.40">
    <property type="entry name" value="lambda repressor-like DNA-binding domains"/>
    <property type="match status" value="1"/>
</dbReference>
<keyword evidence="1" id="KW-1133">Transmembrane helix</keyword>
<evidence type="ECO:0000259" key="2">
    <source>
        <dbReference type="PROSITE" id="PS50943"/>
    </source>
</evidence>
<sequence>MNQGARIKSLRKERGLTQAELAELSGLSIRTIQRMENNEVNPSTFSLKMLSKALEIDLKALNSQKKNSFHLNLSKSLMNIINPILGNFTIRKVFVSSIMLIIVFSLYLWLPTKSVTDYSPNDHQYSVATINCGDESVCDIEVTKKEKDGKILWQHTFGGSSYDRAGEVISTKDGGCLVVGSTSSFGKGNYDALLLKINVDGELIWQETYGGFFNDYGKKISRLSDSNGYSIEGTHQACDTPNVSNECIDFFWKFEIDESGKLKG</sequence>
<feature type="transmembrane region" description="Helical" evidence="1">
    <location>
        <begin position="93"/>
        <end position="110"/>
    </location>
</feature>
<name>A0A1W2GZ00_9BACT</name>
<dbReference type="STRING" id="758820.SAMN00777080_0093"/>
<dbReference type="EMBL" id="LT838813">
    <property type="protein sequence ID" value="SMD41568.1"/>
    <property type="molecule type" value="Genomic_DNA"/>
</dbReference>
<dbReference type="OrthoDB" id="7859381at2"/>
<gene>
    <name evidence="3" type="ORF">SAMN00777080_0093</name>
</gene>
<dbReference type="RefSeq" id="WP_084118444.1">
    <property type="nucleotide sequence ID" value="NZ_LT838813.1"/>
</dbReference>
<dbReference type="PANTHER" id="PTHR42754:SF1">
    <property type="entry name" value="LIPOPROTEIN"/>
    <property type="match status" value="1"/>
</dbReference>
<protein>
    <submittedName>
        <fullName evidence="3">Predicted transcriptional regulators</fullName>
    </submittedName>
</protein>
<dbReference type="Pfam" id="PF01381">
    <property type="entry name" value="HTH_3"/>
    <property type="match status" value="1"/>
</dbReference>
<evidence type="ECO:0000256" key="1">
    <source>
        <dbReference type="SAM" id="Phobius"/>
    </source>
</evidence>
<dbReference type="Proteomes" id="UP000192333">
    <property type="component" value="Chromosome I"/>
</dbReference>
<dbReference type="InterPro" id="IPR001387">
    <property type="entry name" value="Cro/C1-type_HTH"/>
</dbReference>
<organism evidence="3 4">
    <name type="scientific">Aquiflexum balticum DSM 16537</name>
    <dbReference type="NCBI Taxonomy" id="758820"/>
    <lineage>
        <taxon>Bacteria</taxon>
        <taxon>Pseudomonadati</taxon>
        <taxon>Bacteroidota</taxon>
        <taxon>Cytophagia</taxon>
        <taxon>Cytophagales</taxon>
        <taxon>Cyclobacteriaceae</taxon>
        <taxon>Aquiflexum</taxon>
    </lineage>
</organism>
<feature type="domain" description="HTH cro/C1-type" evidence="2">
    <location>
        <begin position="7"/>
        <end position="61"/>
    </location>
</feature>
<dbReference type="GO" id="GO:0003677">
    <property type="term" value="F:DNA binding"/>
    <property type="evidence" value="ECO:0007669"/>
    <property type="project" value="InterPro"/>
</dbReference>
<keyword evidence="1" id="KW-0812">Transmembrane</keyword>
<dbReference type="InterPro" id="IPR010982">
    <property type="entry name" value="Lambda_DNA-bd_dom_sf"/>
</dbReference>
<proteinExistence type="predicted"/>
<reference evidence="4" key="1">
    <citation type="submission" date="2017-04" db="EMBL/GenBank/DDBJ databases">
        <authorList>
            <person name="Varghese N."/>
            <person name="Submissions S."/>
        </authorList>
    </citation>
    <scope>NUCLEOTIDE SEQUENCE [LARGE SCALE GENOMIC DNA]</scope>
    <source>
        <strain evidence="4">DSM 16537</strain>
    </source>
</reference>
<keyword evidence="1" id="KW-0472">Membrane</keyword>
<dbReference type="SUPFAM" id="SSF47413">
    <property type="entry name" value="lambda repressor-like DNA-binding domains"/>
    <property type="match status" value="1"/>
</dbReference>
<dbReference type="PROSITE" id="PS50943">
    <property type="entry name" value="HTH_CROC1"/>
    <property type="match status" value="1"/>
</dbReference>
<keyword evidence="4" id="KW-1185">Reference proteome</keyword>
<dbReference type="AlphaFoldDB" id="A0A1W2GZ00"/>
<accession>A0A1W2GZ00</accession>
<dbReference type="CDD" id="cd00093">
    <property type="entry name" value="HTH_XRE"/>
    <property type="match status" value="1"/>
</dbReference>
<dbReference type="PANTHER" id="PTHR42754">
    <property type="entry name" value="ENDOGLUCANASE"/>
    <property type="match status" value="1"/>
</dbReference>
<evidence type="ECO:0000313" key="4">
    <source>
        <dbReference type="Proteomes" id="UP000192333"/>
    </source>
</evidence>
<evidence type="ECO:0000313" key="3">
    <source>
        <dbReference type="EMBL" id="SMD41568.1"/>
    </source>
</evidence>
<dbReference type="SMART" id="SM00530">
    <property type="entry name" value="HTH_XRE"/>
    <property type="match status" value="1"/>
</dbReference>